<keyword evidence="3" id="KW-0614">Plasmid</keyword>
<evidence type="ECO:0000313" key="3">
    <source>
        <dbReference type="EMBL" id="WGM03315.1"/>
    </source>
</evidence>
<dbReference type="Proteomes" id="UP001177595">
    <property type="component" value="Plasmid paPv1"/>
</dbReference>
<evidence type="ECO:0000313" key="4">
    <source>
        <dbReference type="Proteomes" id="UP001177595"/>
    </source>
</evidence>
<keyword evidence="2" id="KW-0812">Transmembrane</keyword>
<reference evidence="3" key="1">
    <citation type="submission" date="2023-04" db="EMBL/GenBank/DDBJ databases">
        <title>Genome dynamics across the evolutionary transition to endosymbiosis.</title>
        <authorList>
            <person name="Siozios S."/>
            <person name="Nadal-Jimenez P."/>
            <person name="Azagi T."/>
            <person name="Sprong H."/>
            <person name="Frost C.L."/>
            <person name="Parratt S.R."/>
            <person name="Taylor G."/>
            <person name="Brettell L."/>
            <person name="Lew K.C."/>
            <person name="Croft L."/>
            <person name="King K.C."/>
            <person name="Brockhurst M.A."/>
            <person name="Hypsa V."/>
            <person name="Novakova E."/>
            <person name="Darby A.C."/>
            <person name="Hurst G.D.D."/>
        </authorList>
    </citation>
    <scope>NUCLEOTIDE SEQUENCE</scope>
    <source>
        <strain evidence="3">APv</strain>
        <plasmid evidence="3">paPv1</plasmid>
    </source>
</reference>
<accession>A0AA95GUY1</accession>
<name>A0AA95GUY1_9GAMM</name>
<evidence type="ECO:0000256" key="1">
    <source>
        <dbReference type="SAM" id="Coils"/>
    </source>
</evidence>
<dbReference type="InterPro" id="IPR005498">
    <property type="entry name" value="T4SS_VirB10/TraB/TrbI"/>
</dbReference>
<dbReference type="RefSeq" id="WP_280626461.1">
    <property type="nucleotide sequence ID" value="NZ_CP123505.1"/>
</dbReference>
<keyword evidence="2" id="KW-0472">Membrane</keyword>
<organism evidence="3 4">
    <name type="scientific">Arsenophonus nasoniae</name>
    <name type="common">son-killer infecting Nasonia vitripennis</name>
    <dbReference type="NCBI Taxonomy" id="638"/>
    <lineage>
        <taxon>Bacteria</taxon>
        <taxon>Pseudomonadati</taxon>
        <taxon>Pseudomonadota</taxon>
        <taxon>Gammaproteobacteria</taxon>
        <taxon>Enterobacterales</taxon>
        <taxon>Morganellaceae</taxon>
        <taxon>Arsenophonus</taxon>
    </lineage>
</organism>
<dbReference type="Pfam" id="PF03743">
    <property type="entry name" value="TrbI"/>
    <property type="match status" value="1"/>
</dbReference>
<evidence type="ECO:0000256" key="2">
    <source>
        <dbReference type="SAM" id="Phobius"/>
    </source>
</evidence>
<dbReference type="CDD" id="cd16430">
    <property type="entry name" value="TraB"/>
    <property type="match status" value="1"/>
</dbReference>
<sequence>MNINHFIRKNQKVVFSAIGLGVVVIFTLLWWINRQASGVELTASDSTVQSGNAPTQEPDLTGAITNTFDNKVQGNVVTDAQLSEKANRQTMDMLLKEIQGIKRDFDAVKNENSQLKANVGQLQAEIQNNKKAMEGDGSPTPGVNHPPQIAILPPKGQLESTRFSYPKKENTASSGFYVPSGTFSTAIVLEGADANASVKGETKKVAMQFKLTGLAHLPGNQKLDKLTHCFVTASAWGEISSERAEVRLERLSCVINNKHIDQVVEGHVGFYGKNGIKGIPVMRNGAMLGLAFGAGALGGLGNTFSQIGNTTVGMGATHQATTQEVARQALGSGASTAANKLADYYIERAEQYHPVIPIGAANRVEVVFQKGFKAEFIEDLAAKKASESPTQLAKNVSNSVKTNLPPELLNQLGSAASMDLSDFVTPTKPPSNNGGVKP</sequence>
<keyword evidence="2" id="KW-1133">Transmembrane helix</keyword>
<feature type="transmembrane region" description="Helical" evidence="2">
    <location>
        <begin position="12"/>
        <end position="32"/>
    </location>
</feature>
<protein>
    <submittedName>
        <fullName evidence="3">TrbI/VirB10 family protein</fullName>
    </submittedName>
</protein>
<gene>
    <name evidence="3" type="ORF">QE210_18090</name>
</gene>
<keyword evidence="1" id="KW-0175">Coiled coil</keyword>
<geneLocation type="plasmid" evidence="3 4">
    <name>paPv1</name>
</geneLocation>
<dbReference type="EMBL" id="CP123505">
    <property type="protein sequence ID" value="WGM03315.1"/>
    <property type="molecule type" value="Genomic_DNA"/>
</dbReference>
<proteinExistence type="predicted"/>
<dbReference type="AlphaFoldDB" id="A0AA95GUY1"/>
<feature type="coiled-coil region" evidence="1">
    <location>
        <begin position="91"/>
        <end position="132"/>
    </location>
</feature>